<dbReference type="OrthoDB" id="9806939at2"/>
<dbReference type="PANTHER" id="PTHR32347:SF23">
    <property type="entry name" value="BLL5650 PROTEIN"/>
    <property type="match status" value="1"/>
</dbReference>
<dbReference type="RefSeq" id="WP_145093845.1">
    <property type="nucleotide sequence ID" value="NZ_CP036348.1"/>
</dbReference>
<reference evidence="4 5" key="1">
    <citation type="submission" date="2019-02" db="EMBL/GenBank/DDBJ databases">
        <title>Deep-cultivation of Planctomycetes and their phenomic and genomic characterization uncovers novel biology.</title>
        <authorList>
            <person name="Wiegand S."/>
            <person name="Jogler M."/>
            <person name="Boedeker C."/>
            <person name="Pinto D."/>
            <person name="Vollmers J."/>
            <person name="Rivas-Marin E."/>
            <person name="Kohn T."/>
            <person name="Peeters S.H."/>
            <person name="Heuer A."/>
            <person name="Rast P."/>
            <person name="Oberbeckmann S."/>
            <person name="Bunk B."/>
            <person name="Jeske O."/>
            <person name="Meyerdierks A."/>
            <person name="Storesund J.E."/>
            <person name="Kallscheuer N."/>
            <person name="Luecker S."/>
            <person name="Lage O.M."/>
            <person name="Pohl T."/>
            <person name="Merkel B.J."/>
            <person name="Hornburger P."/>
            <person name="Mueller R.-W."/>
            <person name="Bruemmer F."/>
            <person name="Labrenz M."/>
            <person name="Spormann A.M."/>
            <person name="Op den Camp H."/>
            <person name="Overmann J."/>
            <person name="Amann R."/>
            <person name="Jetten M.S.M."/>
            <person name="Mascher T."/>
            <person name="Medema M.H."/>
            <person name="Devos D.P."/>
            <person name="Kaster A.-K."/>
            <person name="Ovreas L."/>
            <person name="Rohde M."/>
            <person name="Galperin M.Y."/>
            <person name="Jogler C."/>
        </authorList>
    </citation>
    <scope>NUCLEOTIDE SEQUENCE [LARGE SCALE GENOMIC DNA]</scope>
    <source>
        <strain evidence="4 5">Poly24</strain>
    </source>
</reference>
<organism evidence="4 5">
    <name type="scientific">Rosistilla carotiformis</name>
    <dbReference type="NCBI Taxonomy" id="2528017"/>
    <lineage>
        <taxon>Bacteria</taxon>
        <taxon>Pseudomonadati</taxon>
        <taxon>Planctomycetota</taxon>
        <taxon>Planctomycetia</taxon>
        <taxon>Pirellulales</taxon>
        <taxon>Pirellulaceae</taxon>
        <taxon>Rosistilla</taxon>
    </lineage>
</organism>
<proteinExistence type="predicted"/>
<dbReference type="PANTHER" id="PTHR32347">
    <property type="entry name" value="EFFLUX SYSTEM COMPONENT YKNX-RELATED"/>
    <property type="match status" value="1"/>
</dbReference>
<name>A0A518JRV9_9BACT</name>
<evidence type="ECO:0000256" key="1">
    <source>
        <dbReference type="ARBA" id="ARBA00004196"/>
    </source>
</evidence>
<feature type="domain" description="CusB-like beta-barrel" evidence="3">
    <location>
        <begin position="375"/>
        <end position="449"/>
    </location>
</feature>
<evidence type="ECO:0000313" key="4">
    <source>
        <dbReference type="EMBL" id="QDV68267.1"/>
    </source>
</evidence>
<evidence type="ECO:0000256" key="2">
    <source>
        <dbReference type="ARBA" id="ARBA00023054"/>
    </source>
</evidence>
<gene>
    <name evidence="4" type="ORF">Poly24_19760</name>
</gene>
<dbReference type="Gene3D" id="2.40.30.170">
    <property type="match status" value="1"/>
</dbReference>
<dbReference type="Pfam" id="PF25954">
    <property type="entry name" value="Beta-barrel_RND_2"/>
    <property type="match status" value="1"/>
</dbReference>
<dbReference type="GO" id="GO:0030313">
    <property type="term" value="C:cell envelope"/>
    <property type="evidence" value="ECO:0007669"/>
    <property type="project" value="UniProtKB-SubCell"/>
</dbReference>
<protein>
    <submittedName>
        <fullName evidence="4">HlyD family secretion protein</fullName>
    </submittedName>
</protein>
<dbReference type="KEGG" id="rcf:Poly24_19760"/>
<dbReference type="Proteomes" id="UP000315082">
    <property type="component" value="Chromosome"/>
</dbReference>
<comment type="subcellular location">
    <subcellularLocation>
        <location evidence="1">Cell envelope</location>
    </subcellularLocation>
</comment>
<dbReference type="InterPro" id="IPR058792">
    <property type="entry name" value="Beta-barrel_RND_2"/>
</dbReference>
<sequence>MLLDSPLAGSVVTPSLPAFVSAAAPIDSAVPESTPTQGCSGSASVRSMTALIQRLFSRYDAISLTHWTRTSTGQLTGNSLHGASSAEVRKKAASVALQSLATAETQSQILTAGGQQFLVAASLPSIPGEAISVLFRCENCGNAAQWFESRTREVELAAAHLAIITRLETAAVDRGDVTAADPSEHRDVPSPPTLPLRTRLLRAVADKKQDARWIVGICAATLLIGAIPWQHSIRCNVICEPAERRFVVAPFDGRLLKSLVGPGDQVAPQQVLATLDGGELRTQIASLQAKLDQAVQRRSAALSSGDGSKSQLERLEVQHLRSEIALLTSRQNHLEIRSPIAGIVISGDLKRAEGIPLQVGENLYEIAPLNRLVAEIAIPESDVSNVQIGMPTTIRLDAVAGTSHQTSLTQIHPRAEIRDNESVFVAEAAIDNHDLALRPGMHGTASIAAGQRSIAWLLFHRPYDALRGWIGW</sequence>
<dbReference type="AlphaFoldDB" id="A0A518JRV9"/>
<dbReference type="SUPFAM" id="SSF111369">
    <property type="entry name" value="HlyD-like secretion proteins"/>
    <property type="match status" value="1"/>
</dbReference>
<dbReference type="Gene3D" id="2.40.50.100">
    <property type="match status" value="1"/>
</dbReference>
<dbReference type="InterPro" id="IPR050465">
    <property type="entry name" value="UPF0194_transport"/>
</dbReference>
<evidence type="ECO:0000259" key="3">
    <source>
        <dbReference type="Pfam" id="PF25954"/>
    </source>
</evidence>
<dbReference type="EMBL" id="CP036348">
    <property type="protein sequence ID" value="QDV68267.1"/>
    <property type="molecule type" value="Genomic_DNA"/>
</dbReference>
<keyword evidence="2" id="KW-0175">Coiled coil</keyword>
<evidence type="ECO:0000313" key="5">
    <source>
        <dbReference type="Proteomes" id="UP000315082"/>
    </source>
</evidence>
<keyword evidence="5" id="KW-1185">Reference proteome</keyword>
<accession>A0A518JRV9</accession>